<sequence length="101" mass="11201">MVEEEVCDAPERVPILVGTKGDKEGSFELILNIFNSDNSFEFAYVEFGKQGTDGNRSGFKGTFLGYVTGMESYIDVDYLENSVRSTLSVKLLLGSCGYQIY</sequence>
<evidence type="ECO:0000313" key="1">
    <source>
        <dbReference type="EMBL" id="GFD31313.1"/>
    </source>
</evidence>
<comment type="caution">
    <text evidence="1">The sequence shown here is derived from an EMBL/GenBank/DDBJ whole genome shotgun (WGS) entry which is preliminary data.</text>
</comment>
<protein>
    <submittedName>
        <fullName evidence="1">Uncharacterized protein</fullName>
    </submittedName>
</protein>
<organism evidence="1">
    <name type="scientific">Tanacetum cinerariifolium</name>
    <name type="common">Dalmatian daisy</name>
    <name type="synonym">Chrysanthemum cinerariifolium</name>
    <dbReference type="NCBI Taxonomy" id="118510"/>
    <lineage>
        <taxon>Eukaryota</taxon>
        <taxon>Viridiplantae</taxon>
        <taxon>Streptophyta</taxon>
        <taxon>Embryophyta</taxon>
        <taxon>Tracheophyta</taxon>
        <taxon>Spermatophyta</taxon>
        <taxon>Magnoliopsida</taxon>
        <taxon>eudicotyledons</taxon>
        <taxon>Gunneridae</taxon>
        <taxon>Pentapetalae</taxon>
        <taxon>asterids</taxon>
        <taxon>campanulids</taxon>
        <taxon>Asterales</taxon>
        <taxon>Asteraceae</taxon>
        <taxon>Asteroideae</taxon>
        <taxon>Anthemideae</taxon>
        <taxon>Anthemidinae</taxon>
        <taxon>Tanacetum</taxon>
    </lineage>
</organism>
<accession>A0A699VB08</accession>
<name>A0A699VB08_TANCI</name>
<gene>
    <name evidence="1" type="ORF">Tci_903282</name>
</gene>
<reference evidence="1" key="1">
    <citation type="journal article" date="2019" name="Sci. Rep.">
        <title>Draft genome of Tanacetum cinerariifolium, the natural source of mosquito coil.</title>
        <authorList>
            <person name="Yamashiro T."/>
            <person name="Shiraishi A."/>
            <person name="Satake H."/>
            <person name="Nakayama K."/>
        </authorList>
    </citation>
    <scope>NUCLEOTIDE SEQUENCE</scope>
</reference>
<proteinExistence type="predicted"/>
<dbReference type="AlphaFoldDB" id="A0A699VB08"/>
<dbReference type="EMBL" id="BKCJ011412833">
    <property type="protein sequence ID" value="GFD31313.1"/>
    <property type="molecule type" value="Genomic_DNA"/>
</dbReference>